<proteinExistence type="predicted"/>
<dbReference type="STRING" id="230089.VY86_08905"/>
<dbReference type="EMBL" id="CP011104">
    <property type="protein sequence ID" value="AKH63443.1"/>
    <property type="molecule type" value="Genomic_DNA"/>
</dbReference>
<dbReference type="OrthoDB" id="3233388at2"/>
<reference evidence="2" key="2">
    <citation type="submission" date="2015-03" db="EMBL/GenBank/DDBJ databases">
        <title>Genome sequence of Azospirillum thiophilum strain DSM 21654T.</title>
        <authorList>
            <person name="Kwak Y."/>
            <person name="Shin J.-H."/>
        </authorList>
    </citation>
    <scope>NUCLEOTIDE SEQUENCE [LARGE SCALE GENOMIC DNA]</scope>
    <source>
        <strain evidence="2">DSM 15199</strain>
    </source>
</reference>
<dbReference type="Pfam" id="PF05973">
    <property type="entry name" value="Gp49"/>
    <property type="match status" value="1"/>
</dbReference>
<dbReference type="InterPro" id="IPR009241">
    <property type="entry name" value="HigB-like"/>
</dbReference>
<sequence length="110" mass="12348">MFSANIIRAAFKELSKLPVGLKVSMIEAIEELEAAGTDLKEPKVRDIGNGLKELRVNASEGIARGFFFFAVGQQFYVVHILQKKTQKTPKKSLDLANQRMKEIKRSLNNV</sequence>
<evidence type="ECO:0000313" key="1">
    <source>
        <dbReference type="EMBL" id="AKH63443.1"/>
    </source>
</evidence>
<evidence type="ECO:0000313" key="2">
    <source>
        <dbReference type="Proteomes" id="UP000034866"/>
    </source>
</evidence>
<dbReference type="RefSeq" id="WP_036846336.1">
    <property type="nucleotide sequence ID" value="NZ_CAWQPG010000113.1"/>
</dbReference>
<reference evidence="1 2" key="1">
    <citation type="journal article" date="2015" name="J. Biotechnol.">
        <title>Complete genome sequence of Photorhabdus temperata subsp. thracensis 39-8(T), an entomopathogenic bacterium for the improved commercial bioinsecticide.</title>
        <authorList>
            <person name="Kwak Y."/>
            <person name="Shin J.H."/>
        </authorList>
    </citation>
    <scope>NUCLEOTIDE SEQUENCE [LARGE SCALE GENOMIC DNA]</scope>
    <source>
        <strain evidence="1 2">DSM 15199</strain>
    </source>
</reference>
<protein>
    <recommendedName>
        <fullName evidence="3">Toxin RelE</fullName>
    </recommendedName>
</protein>
<accession>A0A0F7LN56</accession>
<organism evidence="1 2">
    <name type="scientific">Photorhabdus thracensis</name>
    <dbReference type="NCBI Taxonomy" id="230089"/>
    <lineage>
        <taxon>Bacteria</taxon>
        <taxon>Pseudomonadati</taxon>
        <taxon>Pseudomonadota</taxon>
        <taxon>Gammaproteobacteria</taxon>
        <taxon>Enterobacterales</taxon>
        <taxon>Morganellaceae</taxon>
        <taxon>Photorhabdus</taxon>
    </lineage>
</organism>
<keyword evidence="2" id="KW-1185">Reference proteome</keyword>
<evidence type="ECO:0008006" key="3">
    <source>
        <dbReference type="Google" id="ProtNLM"/>
    </source>
</evidence>
<dbReference type="Proteomes" id="UP000034866">
    <property type="component" value="Chromosome"/>
</dbReference>
<dbReference type="PATRIC" id="fig|230089.6.peg.1975"/>
<name>A0A0F7LN56_9GAMM</name>
<dbReference type="KEGG" id="ptt:VY86_08905"/>
<dbReference type="AlphaFoldDB" id="A0A0F7LN56"/>
<gene>
    <name evidence="1" type="ORF">VY86_08905</name>
</gene>